<keyword evidence="2" id="KW-0645">Protease</keyword>
<keyword evidence="3" id="KW-1185">Reference proteome</keyword>
<dbReference type="InterPro" id="IPR036005">
    <property type="entry name" value="Creatinase/aminopeptidase-like"/>
</dbReference>
<protein>
    <submittedName>
        <fullName evidence="2">Methionyl aminopeptidase</fullName>
    </submittedName>
</protein>
<evidence type="ECO:0000313" key="2">
    <source>
        <dbReference type="EMBL" id="SFF26463.1"/>
    </source>
</evidence>
<dbReference type="Proteomes" id="UP000183410">
    <property type="component" value="Unassembled WGS sequence"/>
</dbReference>
<keyword evidence="2" id="KW-0031">Aminopeptidase</keyword>
<accession>A0A1I2HAR5</accession>
<dbReference type="PANTHER" id="PTHR43330:SF17">
    <property type="entry name" value="METHIONINE AMINOPEPTIDASE"/>
    <property type="match status" value="1"/>
</dbReference>
<dbReference type="AlphaFoldDB" id="A0A1I2HAR5"/>
<dbReference type="GO" id="GO:0005829">
    <property type="term" value="C:cytosol"/>
    <property type="evidence" value="ECO:0007669"/>
    <property type="project" value="TreeGrafter"/>
</dbReference>
<feature type="domain" description="Peptidase M24" evidence="1">
    <location>
        <begin position="13"/>
        <end position="233"/>
    </location>
</feature>
<sequence>MLTKLALGMEEQHVRHAGSIIAACHKELSKRITCGVTTLEIERFTERFMLERGAFPAYKGRKGYPFAIYASVNGMLRGGFPGTAPLSSGDMVKIEMIAGVDGGAAEFAWTYAIGEPSPLARKLLRTAQHTLNRGIAEARVGKSAGDIIVAIHTSAAKSGCLVMNSMPDIAVQGILQRLQQGEMRPMEQAEEQLTEGMILTIDLIAGLGALAGDAASVEPGLATAHVKHTVAVTRSGPVVLTR</sequence>
<dbReference type="OrthoDB" id="3679853at2"/>
<dbReference type="EMBL" id="FONN01000021">
    <property type="protein sequence ID" value="SFF26463.1"/>
    <property type="molecule type" value="Genomic_DNA"/>
</dbReference>
<dbReference type="Pfam" id="PF00557">
    <property type="entry name" value="Peptidase_M24"/>
    <property type="match status" value="1"/>
</dbReference>
<proteinExistence type="predicted"/>
<dbReference type="RefSeq" id="WP_052736818.1">
    <property type="nucleotide sequence ID" value="NZ_FONN01000021.1"/>
</dbReference>
<evidence type="ECO:0000313" key="3">
    <source>
        <dbReference type="Proteomes" id="UP000183410"/>
    </source>
</evidence>
<dbReference type="PANTHER" id="PTHR43330">
    <property type="entry name" value="METHIONINE AMINOPEPTIDASE"/>
    <property type="match status" value="1"/>
</dbReference>
<dbReference type="Gene3D" id="3.90.230.10">
    <property type="entry name" value="Creatinase/methionine aminopeptidase superfamily"/>
    <property type="match status" value="1"/>
</dbReference>
<dbReference type="GO" id="GO:0070006">
    <property type="term" value="F:metalloaminopeptidase activity"/>
    <property type="evidence" value="ECO:0007669"/>
    <property type="project" value="TreeGrafter"/>
</dbReference>
<organism evidence="2 3">
    <name type="scientific">Paenibacillus algorifonticola</name>
    <dbReference type="NCBI Taxonomy" id="684063"/>
    <lineage>
        <taxon>Bacteria</taxon>
        <taxon>Bacillati</taxon>
        <taxon>Bacillota</taxon>
        <taxon>Bacilli</taxon>
        <taxon>Bacillales</taxon>
        <taxon>Paenibacillaceae</taxon>
        <taxon>Paenibacillus</taxon>
    </lineage>
</organism>
<name>A0A1I2HAR5_9BACL</name>
<dbReference type="SUPFAM" id="SSF55920">
    <property type="entry name" value="Creatinase/aminopeptidase"/>
    <property type="match status" value="1"/>
</dbReference>
<evidence type="ECO:0000259" key="1">
    <source>
        <dbReference type="Pfam" id="PF00557"/>
    </source>
</evidence>
<reference evidence="3" key="1">
    <citation type="submission" date="2016-10" db="EMBL/GenBank/DDBJ databases">
        <authorList>
            <person name="Varghese N."/>
            <person name="Submissions S."/>
        </authorList>
    </citation>
    <scope>NUCLEOTIDE SEQUENCE [LARGE SCALE GENOMIC DNA]</scope>
    <source>
        <strain evidence="3">CGMCC 1.10223</strain>
    </source>
</reference>
<keyword evidence="2" id="KW-0378">Hydrolase</keyword>
<gene>
    <name evidence="2" type="ORF">SAMN04487969_12146</name>
</gene>
<dbReference type="InterPro" id="IPR000994">
    <property type="entry name" value="Pept_M24"/>
</dbReference>